<comment type="caution">
    <text evidence="4">The sequence shown here is derived from an EMBL/GenBank/DDBJ whole genome shotgun (WGS) entry which is preliminary data.</text>
</comment>
<dbReference type="Pfam" id="PF13365">
    <property type="entry name" value="Trypsin_2"/>
    <property type="match status" value="1"/>
</dbReference>
<evidence type="ECO:0000313" key="4">
    <source>
        <dbReference type="EMBL" id="GGP05159.1"/>
    </source>
</evidence>
<proteinExistence type="predicted"/>
<feature type="signal peptide" evidence="3">
    <location>
        <begin position="1"/>
        <end position="23"/>
    </location>
</feature>
<evidence type="ECO:0000256" key="3">
    <source>
        <dbReference type="SAM" id="SignalP"/>
    </source>
</evidence>
<evidence type="ECO:0000313" key="5">
    <source>
        <dbReference type="Proteomes" id="UP000660745"/>
    </source>
</evidence>
<evidence type="ECO:0000256" key="2">
    <source>
        <dbReference type="SAM" id="MobiDB-lite"/>
    </source>
</evidence>
<dbReference type="AlphaFoldDB" id="A0A918A2K8"/>
<sequence>MSRRRILLVLAVAGTALTPPGLAADAGDVPQVDASPVMDPRRAVEYWTASNQSHADAADLPGHTAPPPGAERTPGMGRSPGTRSGVGRGVPDGSRLTPGGDVNGYARVARPYGGSAASRATGRLFLLDADGGRRSCTGAVVRSAGGLLVATAAHCVYGVSRRTGQGTWSSNLAFVPAYDGQGKGAPYGAWGVRRVWKPHAYTGAGMWDWDSVYDIALVEVGKRGSATLQDTVGAFTPMRGRAGRYTVVSMGYPSDPPYDGSHQLWCLGRTTVTPGYIRPMGTSGRLHTVNCHLYGGNSGGPWLDRSTGLLVGVLSSGAGDVPGDGYSVANPLGAEGYGVLVRQADPGGVYDALSVKGTRSPGRVTATVRMGGLMAAAQVPVTFRLPRGLSLAPGSSCAAVRQRVACTIAVVRPGSPARVSIPIKGRAPAHRKITVSVTSTSLDPNPRDNTHTFPNR</sequence>
<feature type="region of interest" description="Disordered" evidence="2">
    <location>
        <begin position="56"/>
        <end position="102"/>
    </location>
</feature>
<keyword evidence="1 3" id="KW-0732">Signal</keyword>
<dbReference type="RefSeq" id="WP_189138553.1">
    <property type="nucleotide sequence ID" value="NZ_BMNK01000003.1"/>
</dbReference>
<keyword evidence="5" id="KW-1185">Reference proteome</keyword>
<reference evidence="4" key="2">
    <citation type="submission" date="2020-09" db="EMBL/GenBank/DDBJ databases">
        <authorList>
            <person name="Sun Q."/>
            <person name="Zhou Y."/>
        </authorList>
    </citation>
    <scope>NUCLEOTIDE SEQUENCE</scope>
    <source>
        <strain evidence="4">CGMCC 4.7430</strain>
    </source>
</reference>
<dbReference type="PANTHER" id="PTHR15462">
    <property type="entry name" value="SERINE PROTEASE"/>
    <property type="match status" value="1"/>
</dbReference>
<dbReference type="Proteomes" id="UP000660745">
    <property type="component" value="Unassembled WGS sequence"/>
</dbReference>
<protein>
    <recommendedName>
        <fullName evidence="6">Trypsin-like serine protease</fullName>
    </recommendedName>
</protein>
<name>A0A918A2K8_9ACTN</name>
<reference evidence="4" key="1">
    <citation type="journal article" date="2014" name="Int. J. Syst. Evol. Microbiol.">
        <title>Complete genome sequence of Corynebacterium casei LMG S-19264T (=DSM 44701T), isolated from a smear-ripened cheese.</title>
        <authorList>
            <consortium name="US DOE Joint Genome Institute (JGI-PGF)"/>
            <person name="Walter F."/>
            <person name="Albersmeier A."/>
            <person name="Kalinowski J."/>
            <person name="Ruckert C."/>
        </authorList>
    </citation>
    <scope>NUCLEOTIDE SEQUENCE</scope>
    <source>
        <strain evidence="4">CGMCC 4.7430</strain>
    </source>
</reference>
<dbReference type="InterPro" id="IPR009003">
    <property type="entry name" value="Peptidase_S1_PA"/>
</dbReference>
<dbReference type="Gene3D" id="2.40.10.10">
    <property type="entry name" value="Trypsin-like serine proteases"/>
    <property type="match status" value="2"/>
</dbReference>
<gene>
    <name evidence="4" type="ORF">GCM10012278_23460</name>
</gene>
<evidence type="ECO:0008006" key="6">
    <source>
        <dbReference type="Google" id="ProtNLM"/>
    </source>
</evidence>
<accession>A0A918A2K8</accession>
<dbReference type="SUPFAM" id="SSF50494">
    <property type="entry name" value="Trypsin-like serine proteases"/>
    <property type="match status" value="1"/>
</dbReference>
<dbReference type="EMBL" id="BMNK01000003">
    <property type="protein sequence ID" value="GGP05159.1"/>
    <property type="molecule type" value="Genomic_DNA"/>
</dbReference>
<dbReference type="PANTHER" id="PTHR15462:SF8">
    <property type="entry name" value="SERINE PROTEASE"/>
    <property type="match status" value="1"/>
</dbReference>
<dbReference type="InterPro" id="IPR050966">
    <property type="entry name" value="Glutamyl_endopeptidase"/>
</dbReference>
<dbReference type="InterPro" id="IPR043504">
    <property type="entry name" value="Peptidase_S1_PA_chymotrypsin"/>
</dbReference>
<evidence type="ECO:0000256" key="1">
    <source>
        <dbReference type="ARBA" id="ARBA00022729"/>
    </source>
</evidence>
<feature type="chain" id="PRO_5038657489" description="Trypsin-like serine protease" evidence="3">
    <location>
        <begin position="24"/>
        <end position="456"/>
    </location>
</feature>
<organism evidence="4 5">
    <name type="scientific">Nonomuraea glycinis</name>
    <dbReference type="NCBI Taxonomy" id="2047744"/>
    <lineage>
        <taxon>Bacteria</taxon>
        <taxon>Bacillati</taxon>
        <taxon>Actinomycetota</taxon>
        <taxon>Actinomycetes</taxon>
        <taxon>Streptosporangiales</taxon>
        <taxon>Streptosporangiaceae</taxon>
        <taxon>Nonomuraea</taxon>
    </lineage>
</organism>